<dbReference type="PANTHER" id="PTHR13593">
    <property type="match status" value="1"/>
</dbReference>
<feature type="transmembrane region" description="Helical" evidence="1">
    <location>
        <begin position="311"/>
        <end position="336"/>
    </location>
</feature>
<dbReference type="Proteomes" id="UP000271678">
    <property type="component" value="Unassembled WGS sequence"/>
</dbReference>
<evidence type="ECO:0008006" key="5">
    <source>
        <dbReference type="Google" id="ProtNLM"/>
    </source>
</evidence>
<feature type="transmembrane region" description="Helical" evidence="1">
    <location>
        <begin position="165"/>
        <end position="185"/>
    </location>
</feature>
<feature type="transmembrane region" description="Helical" evidence="1">
    <location>
        <begin position="357"/>
        <end position="375"/>
    </location>
</feature>
<dbReference type="RefSeq" id="WP_148043206.1">
    <property type="nucleotide sequence ID" value="NZ_RJJQ01000001.1"/>
</dbReference>
<dbReference type="InterPro" id="IPR005325">
    <property type="entry name" value="DUF308_memb"/>
</dbReference>
<feature type="transmembrane region" description="Helical" evidence="1">
    <location>
        <begin position="197"/>
        <end position="220"/>
    </location>
</feature>
<proteinExistence type="predicted"/>
<evidence type="ECO:0000313" key="4">
    <source>
        <dbReference type="Proteomes" id="UP000271678"/>
    </source>
</evidence>
<keyword evidence="2" id="KW-0732">Signal</keyword>
<sequence>MRRWSAGCTALAALLLLLGVFAAVVNHNVLDEQRFARNVNTVRQDLAVAHAVGERIAQQAINAYPDLIVARPAVEGLSISVAGSSALGPVVRHSAAVLHQSLSGQRSGDVALRLLDVGTVLTGVLPSVSPQAAEHISPDMSVTLAHVSNHSMSGRLIQLVRLSGLFSWLLPLLAVLFFAAGILLAPSRQRSVVRTGWGITLCGGTIGLVAVAGSTVASAQDRGTLTGALIAAGWHVLAPQLWWCAALAVLIGLVIASAGSARLPDADLGMLAARSWHLINRRPEGRWGIAARGALLVVLGSGAVFRPGLTFGVLAGLVGIVALVSGIAELTFAAGFRPQQPAANAKLPARRSMGTRIALATLAAIVAVVVAVTALPSSPPTNSADAVAKGTTTAADACNGYVQLCDRRYDEVAFPAAHNAMSAADESGWYAAEQSTGIIGDLNAGIRVLLVDSYYGQRSKKKGLVITAPASRAEAIAAATKDFGPDVVASATRLRNSVTSAPVGPVSEYLCHGLCELGATQWEPVMAQVRTWLAAHPREVITFFVEDTVSPADTAKVFRAAGLLPYVYTPQDGKPWPTLGSMIDSGHRLVVLMERHGGGSEFPWLLQGFDWVQDTPYTNPTQASLTCRLNRGSKTDDLFMLNYWLANFDSLVTDARTINKFDVLWPYASRCQRERGQIPNFVAVNYASEGDLLKVVDKLNGVGPS</sequence>
<evidence type="ECO:0000256" key="2">
    <source>
        <dbReference type="SAM" id="SignalP"/>
    </source>
</evidence>
<dbReference type="Pfam" id="PF03729">
    <property type="entry name" value="DUF308"/>
    <property type="match status" value="1"/>
</dbReference>
<protein>
    <recommendedName>
        <fullName evidence="5">Transmembrane protein</fullName>
    </recommendedName>
</protein>
<dbReference type="Pfam" id="PF26146">
    <property type="entry name" value="PI-PLC_X"/>
    <property type="match status" value="1"/>
</dbReference>
<feature type="chain" id="PRO_5018085577" description="Transmembrane protein" evidence="2">
    <location>
        <begin position="23"/>
        <end position="705"/>
    </location>
</feature>
<evidence type="ECO:0000313" key="3">
    <source>
        <dbReference type="EMBL" id="RNI25359.1"/>
    </source>
</evidence>
<gene>
    <name evidence="3" type="ORF">EFY87_01645</name>
</gene>
<keyword evidence="1" id="KW-1133">Transmembrane helix</keyword>
<dbReference type="SUPFAM" id="SSF51695">
    <property type="entry name" value="PLC-like phosphodiesterases"/>
    <property type="match status" value="1"/>
</dbReference>
<keyword evidence="1" id="KW-0472">Membrane</keyword>
<dbReference type="EMBL" id="RJJQ01000001">
    <property type="protein sequence ID" value="RNI25359.1"/>
    <property type="molecule type" value="Genomic_DNA"/>
</dbReference>
<feature type="transmembrane region" description="Helical" evidence="1">
    <location>
        <begin position="240"/>
        <end position="264"/>
    </location>
</feature>
<feature type="signal peptide" evidence="2">
    <location>
        <begin position="1"/>
        <end position="22"/>
    </location>
</feature>
<organism evidence="3 4">
    <name type="scientific">Flexivirga caeni</name>
    <dbReference type="NCBI Taxonomy" id="2294115"/>
    <lineage>
        <taxon>Bacteria</taxon>
        <taxon>Bacillati</taxon>
        <taxon>Actinomycetota</taxon>
        <taxon>Actinomycetes</taxon>
        <taxon>Micrococcales</taxon>
        <taxon>Dermacoccaceae</taxon>
        <taxon>Flexivirga</taxon>
    </lineage>
</organism>
<dbReference type="InterPro" id="IPR051057">
    <property type="entry name" value="PI-PLC_domain"/>
</dbReference>
<reference evidence="3 4" key="1">
    <citation type="submission" date="2018-11" db="EMBL/GenBank/DDBJ databases">
        <title>Draft genome of Simplicispira Flexivirga sp. BO-16.</title>
        <authorList>
            <person name="Im W.T."/>
        </authorList>
    </citation>
    <scope>NUCLEOTIDE SEQUENCE [LARGE SCALE GENOMIC DNA]</scope>
    <source>
        <strain evidence="3 4">BO-16</strain>
    </source>
</reference>
<name>A0A3M9MIG0_9MICO</name>
<dbReference type="InterPro" id="IPR017946">
    <property type="entry name" value="PLC-like_Pdiesterase_TIM-brl"/>
</dbReference>
<keyword evidence="1" id="KW-0812">Transmembrane</keyword>
<feature type="transmembrane region" description="Helical" evidence="1">
    <location>
        <begin position="285"/>
        <end position="305"/>
    </location>
</feature>
<dbReference type="OrthoDB" id="5240859at2"/>
<evidence type="ECO:0000256" key="1">
    <source>
        <dbReference type="SAM" id="Phobius"/>
    </source>
</evidence>
<dbReference type="GO" id="GO:0006629">
    <property type="term" value="P:lipid metabolic process"/>
    <property type="evidence" value="ECO:0007669"/>
    <property type="project" value="InterPro"/>
</dbReference>
<dbReference type="Gene3D" id="3.20.20.190">
    <property type="entry name" value="Phosphatidylinositol (PI) phosphodiesterase"/>
    <property type="match status" value="1"/>
</dbReference>
<dbReference type="GO" id="GO:0008081">
    <property type="term" value="F:phosphoric diester hydrolase activity"/>
    <property type="evidence" value="ECO:0007669"/>
    <property type="project" value="InterPro"/>
</dbReference>
<dbReference type="PANTHER" id="PTHR13593:SF140">
    <property type="entry name" value="PLC-LIKE PHOSPHODIESTERASE"/>
    <property type="match status" value="1"/>
</dbReference>
<comment type="caution">
    <text evidence="3">The sequence shown here is derived from an EMBL/GenBank/DDBJ whole genome shotgun (WGS) entry which is preliminary data.</text>
</comment>
<keyword evidence="4" id="KW-1185">Reference proteome</keyword>
<accession>A0A3M9MIG0</accession>
<dbReference type="AlphaFoldDB" id="A0A3M9MIG0"/>